<feature type="domain" description="Amidase" evidence="2">
    <location>
        <begin position="70"/>
        <end position="209"/>
    </location>
</feature>
<dbReference type="PANTHER" id="PTHR43372:SF3">
    <property type="entry name" value="AT07710P-RELATED"/>
    <property type="match status" value="1"/>
</dbReference>
<evidence type="ECO:0000313" key="4">
    <source>
        <dbReference type="Proteomes" id="UP001054945"/>
    </source>
</evidence>
<dbReference type="PIRSF" id="PIRSF001221">
    <property type="entry name" value="Amidase_fungi"/>
    <property type="match status" value="1"/>
</dbReference>
<dbReference type="Pfam" id="PF01425">
    <property type="entry name" value="Amidase"/>
    <property type="match status" value="3"/>
</dbReference>
<organism evidence="3 4">
    <name type="scientific">Caerostris extrusa</name>
    <name type="common">Bark spider</name>
    <name type="synonym">Caerostris bankana</name>
    <dbReference type="NCBI Taxonomy" id="172846"/>
    <lineage>
        <taxon>Eukaryota</taxon>
        <taxon>Metazoa</taxon>
        <taxon>Ecdysozoa</taxon>
        <taxon>Arthropoda</taxon>
        <taxon>Chelicerata</taxon>
        <taxon>Arachnida</taxon>
        <taxon>Araneae</taxon>
        <taxon>Araneomorphae</taxon>
        <taxon>Entelegynae</taxon>
        <taxon>Araneoidea</taxon>
        <taxon>Araneidae</taxon>
        <taxon>Caerostris</taxon>
    </lineage>
</organism>
<feature type="active site" description="Acyl-ester intermediate" evidence="1">
    <location>
        <position position="256"/>
    </location>
</feature>
<protein>
    <submittedName>
        <fullName evidence="3">Fatty-acid amide hydrolase 2-B</fullName>
    </submittedName>
</protein>
<dbReference type="Gene3D" id="3.90.1300.10">
    <property type="entry name" value="Amidase signature (AS) domain"/>
    <property type="match status" value="2"/>
</dbReference>
<name>A0AAV4XVP8_CAEEX</name>
<dbReference type="GO" id="GO:0012505">
    <property type="term" value="C:endomembrane system"/>
    <property type="evidence" value="ECO:0007669"/>
    <property type="project" value="TreeGrafter"/>
</dbReference>
<feature type="active site" description="Charge relay system" evidence="1">
    <location>
        <position position="207"/>
    </location>
</feature>
<reference evidence="3 4" key="1">
    <citation type="submission" date="2021-06" db="EMBL/GenBank/DDBJ databases">
        <title>Caerostris extrusa draft genome.</title>
        <authorList>
            <person name="Kono N."/>
            <person name="Arakawa K."/>
        </authorList>
    </citation>
    <scope>NUCLEOTIDE SEQUENCE [LARGE SCALE GENOMIC DNA]</scope>
</reference>
<proteinExistence type="predicted"/>
<feature type="active site" description="Charge relay system" evidence="1">
    <location>
        <position position="132"/>
    </location>
</feature>
<keyword evidence="4" id="KW-1185">Reference proteome</keyword>
<dbReference type="PANTHER" id="PTHR43372">
    <property type="entry name" value="FATTY-ACID AMIDE HYDROLASE"/>
    <property type="match status" value="1"/>
</dbReference>
<dbReference type="InterPro" id="IPR036928">
    <property type="entry name" value="AS_sf"/>
</dbReference>
<dbReference type="SUPFAM" id="SSF75304">
    <property type="entry name" value="Amidase signature (AS) enzymes"/>
    <property type="match status" value="1"/>
</dbReference>
<keyword evidence="3" id="KW-0378">Hydrolase</keyword>
<comment type="caution">
    <text evidence="3">The sequence shown here is derived from an EMBL/GenBank/DDBJ whole genome shotgun (WGS) entry which is preliminary data.</text>
</comment>
<evidence type="ECO:0000313" key="3">
    <source>
        <dbReference type="EMBL" id="GIY99072.1"/>
    </source>
</evidence>
<dbReference type="InterPro" id="IPR023631">
    <property type="entry name" value="Amidase_dom"/>
</dbReference>
<evidence type="ECO:0000259" key="2">
    <source>
        <dbReference type="Pfam" id="PF01425"/>
    </source>
</evidence>
<gene>
    <name evidence="3" type="primary">faah2b</name>
    <name evidence="3" type="ORF">CEXT_371761</name>
</gene>
<feature type="domain" description="Amidase" evidence="2">
    <location>
        <begin position="234"/>
        <end position="314"/>
    </location>
</feature>
<evidence type="ECO:0000256" key="1">
    <source>
        <dbReference type="PIRSR" id="PIRSR001221-1"/>
    </source>
</evidence>
<dbReference type="GO" id="GO:0016787">
    <property type="term" value="F:hydrolase activity"/>
    <property type="evidence" value="ECO:0007669"/>
    <property type="project" value="UniProtKB-KW"/>
</dbReference>
<accession>A0AAV4XVP8</accession>
<dbReference type="EMBL" id="BPLR01018379">
    <property type="protein sequence ID" value="GIY99072.1"/>
    <property type="molecule type" value="Genomic_DNA"/>
</dbReference>
<dbReference type="AlphaFoldDB" id="A0AAV4XVP8"/>
<feature type="domain" description="Amidase" evidence="2">
    <location>
        <begin position="319"/>
        <end position="516"/>
    </location>
</feature>
<dbReference type="Proteomes" id="UP001054945">
    <property type="component" value="Unassembled WGS sequence"/>
</dbReference>
<sequence length="539" mass="60339">MAVTVARICGDIIRILVTLTRPLSDYVLAILYRLFMGETKKLPPIDNKILLLSATELAEKIRKRQLSCEDVMKAYVERSKQVHPYINAAVDERYEDALEDARNVDKFLASGVKSVKDIARDTPLLGIPFTCKEAIGVKGMKQSCGLVRYKDHLAEEDSDTPALYRKAGGIPVTVTDVPELCMWWESSSHVNGLTKSPFDATRTVGGSSGKHLLWSFPTNRFVVSKPAHTLESQCGESAIITSGGAVIGIGNDMAGSIRIPSAFCGIYGHKPSRGVISNWGTFPFCQYKLEKEDRTIDFVSTGPMCRYVQDLPLLVNFRNVKVYYIEEFPGILNSAVPAMKKAVRKAVKHFEEQYGIKASPINFPELKYGFDIWECKLLEYDGPAFSYLLKENDESICMWKELFKNIFGYSDHTMPAIYFGMVDRREKDSFYHFCLDQFKELQRKFNEILRKDAIVLVPTHPEPPPHYLMTIPMYPNIAYTCIFNILGCPSSQIPAGSSKGLPLGIQAVSAPLKDRFTLAAAVELDKVFGGWVSPCSIDV</sequence>
<dbReference type="InterPro" id="IPR052739">
    <property type="entry name" value="FAAH2"/>
</dbReference>